<dbReference type="CDD" id="cd12915">
    <property type="entry name" value="PDC2_DGC_like"/>
    <property type="match status" value="1"/>
</dbReference>
<dbReference type="SMART" id="SM00267">
    <property type="entry name" value="GGDEF"/>
    <property type="match status" value="1"/>
</dbReference>
<dbReference type="CDD" id="cd12914">
    <property type="entry name" value="PDC1_DGC_like"/>
    <property type="match status" value="1"/>
</dbReference>
<keyword evidence="4" id="KW-0472">Membrane</keyword>
<feature type="domain" description="GGDEF" evidence="5">
    <location>
        <begin position="392"/>
        <end position="529"/>
    </location>
</feature>
<evidence type="ECO:0000313" key="7">
    <source>
        <dbReference type="Proteomes" id="UP001629214"/>
    </source>
</evidence>
<keyword evidence="6" id="KW-0548">Nucleotidyltransferase</keyword>
<dbReference type="PANTHER" id="PTHR45138">
    <property type="entry name" value="REGULATORY COMPONENTS OF SENSORY TRANSDUCTION SYSTEM"/>
    <property type="match status" value="1"/>
</dbReference>
<dbReference type="GO" id="GO:0052621">
    <property type="term" value="F:diguanylate cyclase activity"/>
    <property type="evidence" value="ECO:0007669"/>
    <property type="project" value="UniProtKB-EC"/>
</dbReference>
<dbReference type="InterPro" id="IPR000160">
    <property type="entry name" value="GGDEF_dom"/>
</dbReference>
<dbReference type="InterPro" id="IPR050469">
    <property type="entry name" value="Diguanylate_Cyclase"/>
</dbReference>
<keyword evidence="3" id="KW-0175">Coiled coil</keyword>
<keyword evidence="7" id="KW-1185">Reference proteome</keyword>
<dbReference type="InterPro" id="IPR054327">
    <property type="entry name" value="His-kinase-like_sensor"/>
</dbReference>
<protein>
    <recommendedName>
        <fullName evidence="1">diguanylate cyclase</fullName>
        <ecNumber evidence="1">2.7.7.65</ecNumber>
    </recommendedName>
</protein>
<dbReference type="Proteomes" id="UP001629214">
    <property type="component" value="Unassembled WGS sequence"/>
</dbReference>
<evidence type="ECO:0000256" key="3">
    <source>
        <dbReference type="SAM" id="Coils"/>
    </source>
</evidence>
<proteinExistence type="predicted"/>
<dbReference type="InterPro" id="IPR029787">
    <property type="entry name" value="Nucleotide_cyclase"/>
</dbReference>
<dbReference type="CDD" id="cd01949">
    <property type="entry name" value="GGDEF"/>
    <property type="match status" value="1"/>
</dbReference>
<feature type="transmembrane region" description="Helical" evidence="4">
    <location>
        <begin position="32"/>
        <end position="57"/>
    </location>
</feature>
<keyword evidence="6" id="KW-0808">Transferase</keyword>
<accession>A0ABW8ZF75</accession>
<dbReference type="PANTHER" id="PTHR45138:SF9">
    <property type="entry name" value="DIGUANYLATE CYCLASE DGCM-RELATED"/>
    <property type="match status" value="1"/>
</dbReference>
<dbReference type="PROSITE" id="PS50887">
    <property type="entry name" value="GGDEF"/>
    <property type="match status" value="1"/>
</dbReference>
<comment type="caution">
    <text evidence="6">The sequence shown here is derived from an EMBL/GenBank/DDBJ whole genome shotgun (WGS) entry which is preliminary data.</text>
</comment>
<reference evidence="6 7" key="1">
    <citation type="journal article" date="2024" name="Chem. Sci.">
        <title>Discovery of megapolipeptins by genome mining of a Burkholderiales bacteria collection.</title>
        <authorList>
            <person name="Paulo B.S."/>
            <person name="Recchia M.J.J."/>
            <person name="Lee S."/>
            <person name="Fergusson C.H."/>
            <person name="Romanowski S.B."/>
            <person name="Hernandez A."/>
            <person name="Krull N."/>
            <person name="Liu D.Y."/>
            <person name="Cavanagh H."/>
            <person name="Bos A."/>
            <person name="Gray C.A."/>
            <person name="Murphy B.T."/>
            <person name="Linington R.G."/>
            <person name="Eustaquio A.S."/>
        </authorList>
    </citation>
    <scope>NUCLEOTIDE SEQUENCE [LARGE SCALE GENOMIC DNA]</scope>
    <source>
        <strain evidence="6 7">RL21-008-BIB-B</strain>
    </source>
</reference>
<feature type="transmembrane region" description="Helical" evidence="4">
    <location>
        <begin position="310"/>
        <end position="331"/>
    </location>
</feature>
<sequence length="531" mass="58105">MSTADTGTGPGTVTATPVVSSREEVARKPASVANLAIGFILLVCGLFIVVDLIQLGLARKQQIDDTNVAVTNIAHALQRHADDALKSADVSLIGMIKLVETEGTGPRGQGHLAALMGQNANALPQINAYFAYDERGRSLVDSTPFYVQQDVSDRDYFLFHRDNPGRDAHVGPLIKSRTTGSWIITVSRRVNHPDGSFAGVIVAALDLEYFKTFYDSFDIGKEGLIFLGTNKGTVLVRRPLYEQYVGKTMIDTQIFRDHIAKNASGLVTFRSTVDNKIRLTAYDHLQHYPLYVFVALSKQEALSGWVEDTIMHACGIGVLVLTLALLGWRLVRQIRLRARTEVSLREARDSLNELNATLQRLALEDGLTGLANRRHFDLALQEELSRATRNASSLALIMIDVDRFKQYNDIYGHAAGDECLRQIGRAVKNVSRRSGDLAARYGGEELAVLLPNTDLAAALEIAESLRHTIDALKIAHAGNPVGNVTVSAGIDALMPARADDLPETLIRQADQALYQAKRQGRNQVCAATDVL</sequence>
<dbReference type="Pfam" id="PF00990">
    <property type="entry name" value="GGDEF"/>
    <property type="match status" value="1"/>
</dbReference>
<dbReference type="Gene3D" id="3.30.70.270">
    <property type="match status" value="1"/>
</dbReference>
<dbReference type="SUPFAM" id="SSF55073">
    <property type="entry name" value="Nucleotide cyclase"/>
    <property type="match status" value="1"/>
</dbReference>
<evidence type="ECO:0000259" key="5">
    <source>
        <dbReference type="PROSITE" id="PS50887"/>
    </source>
</evidence>
<dbReference type="EMBL" id="JAQQFR010000017">
    <property type="protein sequence ID" value="MFL9881013.1"/>
    <property type="molecule type" value="Genomic_DNA"/>
</dbReference>
<keyword evidence="4" id="KW-1133">Transmembrane helix</keyword>
<feature type="coiled-coil region" evidence="3">
    <location>
        <begin position="337"/>
        <end position="364"/>
    </location>
</feature>
<comment type="catalytic activity">
    <reaction evidence="2">
        <text>2 GTP = 3',3'-c-di-GMP + 2 diphosphate</text>
        <dbReference type="Rhea" id="RHEA:24898"/>
        <dbReference type="ChEBI" id="CHEBI:33019"/>
        <dbReference type="ChEBI" id="CHEBI:37565"/>
        <dbReference type="ChEBI" id="CHEBI:58805"/>
        <dbReference type="EC" id="2.7.7.65"/>
    </reaction>
</comment>
<evidence type="ECO:0000256" key="4">
    <source>
        <dbReference type="SAM" id="Phobius"/>
    </source>
</evidence>
<evidence type="ECO:0000313" key="6">
    <source>
        <dbReference type="EMBL" id="MFL9881013.1"/>
    </source>
</evidence>
<evidence type="ECO:0000256" key="1">
    <source>
        <dbReference type="ARBA" id="ARBA00012528"/>
    </source>
</evidence>
<dbReference type="RefSeq" id="WP_408170036.1">
    <property type="nucleotide sequence ID" value="NZ_JAQQFR010000017.1"/>
</dbReference>
<keyword evidence="4" id="KW-0812">Transmembrane</keyword>
<dbReference type="SUPFAM" id="SSF103190">
    <property type="entry name" value="Sensory domain-like"/>
    <property type="match status" value="1"/>
</dbReference>
<evidence type="ECO:0000256" key="2">
    <source>
        <dbReference type="ARBA" id="ARBA00034247"/>
    </source>
</evidence>
<dbReference type="InterPro" id="IPR043128">
    <property type="entry name" value="Rev_trsase/Diguanyl_cyclase"/>
</dbReference>
<name>A0ABW8ZF75_9BURK</name>
<dbReference type="NCBIfam" id="TIGR00254">
    <property type="entry name" value="GGDEF"/>
    <property type="match status" value="1"/>
</dbReference>
<organism evidence="6 7">
    <name type="scientific">Herbaspirillum rhizosphaerae</name>
    <dbReference type="NCBI Taxonomy" id="346179"/>
    <lineage>
        <taxon>Bacteria</taxon>
        <taxon>Pseudomonadati</taxon>
        <taxon>Pseudomonadota</taxon>
        <taxon>Betaproteobacteria</taxon>
        <taxon>Burkholderiales</taxon>
        <taxon>Oxalobacteraceae</taxon>
        <taxon>Herbaspirillum</taxon>
    </lineage>
</organism>
<dbReference type="Gene3D" id="3.30.450.20">
    <property type="entry name" value="PAS domain"/>
    <property type="match status" value="2"/>
</dbReference>
<gene>
    <name evidence="6" type="ORF">PQR63_21620</name>
</gene>
<dbReference type="InterPro" id="IPR029151">
    <property type="entry name" value="Sensor-like_sf"/>
</dbReference>
<dbReference type="EC" id="2.7.7.65" evidence="1"/>
<dbReference type="Pfam" id="PF22588">
    <property type="entry name" value="dCache_1_like"/>
    <property type="match status" value="1"/>
</dbReference>